<reference evidence="12" key="1">
    <citation type="submission" date="2022-01" db="EMBL/GenBank/DDBJ databases">
        <authorList>
            <person name="Braso-Vives M."/>
        </authorList>
    </citation>
    <scope>NUCLEOTIDE SEQUENCE</scope>
</reference>
<comment type="subcellular location">
    <subcellularLocation>
        <location evidence="1">Membrane</location>
    </subcellularLocation>
</comment>
<accession>A0A8K0EYI7</accession>
<dbReference type="OrthoDB" id="6252479at2759"/>
<dbReference type="SUPFAM" id="SSF49313">
    <property type="entry name" value="Cadherin-like"/>
    <property type="match status" value="14"/>
</dbReference>
<dbReference type="FunFam" id="2.60.40.60:FF:000020">
    <property type="entry name" value="Dachsous cadherin-related 1b"/>
    <property type="match status" value="1"/>
</dbReference>
<dbReference type="FunFam" id="2.60.40.60:FF:000092">
    <property type="entry name" value="Protocadherin 8"/>
    <property type="match status" value="3"/>
</dbReference>
<dbReference type="InterPro" id="IPR015919">
    <property type="entry name" value="Cadherin-like_sf"/>
</dbReference>
<dbReference type="EMBL" id="OV696692">
    <property type="protein sequence ID" value="CAH1270772.1"/>
    <property type="molecule type" value="Genomic_DNA"/>
</dbReference>
<sequence>MPFVLFPVFTEMATQVAGMTTPFPVNTTNGESTRSAPTTVDLFLLPNTTEASPLGLLYRDLIREVMVDIPATSAVGDLVVDMATLQTSNVTNVTYVLMCCTYDVFTLRTDGRVLVTSELDFNRQYSIPVAELDPFGAILFAYVIHVNLTSDVTLYKDPDGLCNTTSFYVTMEENSNIVSVDLGSLTNQSFSGVQFSLVPGGDADRFSIDPSSGVITPNGPLDREERDTLVFRIAMATRYDVTFGTVTVAVTDINDNPPTVVETWSSEYILQSTPINSIVGLVRAEDSDAGENATLTYTIMKEAGEDFSELFFINNVTGVITVISNFKVIREHLPLKIKVLDNGEPPRFTETTVDLSLLSNEAVGNTTRLEVSVPEDVAIGTAVVIARVPASAGDGTINYTYVMQDPSGLNEKYFSVHNETGEVTVISGLDRETEPSHQFFVEPNAESGCDRQGLILVVITLEDINDNAPVFEHLTLQGAVRENTAIGEPVIIIPELVVTDEDFGINGSVDIRLTGVGSSKFAVNSTTGHIYVSEDLDYEEAQSYTLTVEAMDRDGTSGYRSATARLTIELQDENDNLPQFSQEDFHFFIPENATDSAPVGTVLATDLDSEQGGKVDHFIVDGGDGVFQLDFSSGQLTLVRGDLLDREAVDWYTLTIRAQDRGSPSLSNSTNVNVTVTDVNDNAPSFDDDTLRHAVTREPIRTVENLPNGTHLLTLSVTDPDAGVSGSVRLDVNSAGFSVVMLDNSTEHWAVVSSGTLDREERETYELGITATDMGTPALSSSITIVLAVGDVNDVPPAFLEPPDEVTLLGGSHPGTLVAIFAVEDPDVNGTIEYSVAGDQDRLFGIKDDGVVVLNKQLPNDVITRNVTIEVTDGLHLTNTTLQVHVEDASSMETLEFERETYDLDVVENSPPGTVIGTVNVSSNQPVQYSFHSAQMGQNFAINNNTGEIVTKLLLDREEADAHYLIVVATESSIGSRKAYAAVAVRVLDVNDSPPEFDRETYDVNVLESVPVRHTIASPSASDADTGHNANIVYSKVEGDDVFEVDPETGAVRVNGTLDREAADMHRIVVQATDGGSPPLSSTATVSIQVADVNDNSPIFAQDHYNISVPENNDNKQVLSAVATDDDIGTNGRLRYSLMASDNFTIGELTGDISSTFTFDRESVSSYNFTVLAVDGGNPPRSSTAEVSITVTDVNDNPPVFLGTPYREKVAEDTPTGTSVFTVTAADVDSGENGTVSYGENPGGICGDLFLVNSVTGVMTTRQSLLSINQVERETCVAIVTAYDKGRDQKRTSVEARLQLTVVFNITDANRHSPVFESSRLSDHFSEAWNVARRELFTVTATDEDRGVNGEVSYRILDDYGIFTVHQQNQSAQVWASRSLDREERDFYNLTLEASDGAVINSRTATATLEVWVDDVNDNPPKFVRDNFTTEEIQLLPDTSVGTHVTRVNSTDEDVGTNAIPLYRIRSVQDMRLSSPTLFTIDSQTGDVNTSATFPNITEDYFVNVTLRVEDAMNHDLRPDDLTLRIVVPFISTNRHSPRFPQVNYTVDHSRDSLAAASGPISLITVSAEDADIGPDGEIEYSILNREDTWYGLLGFISLTEPNGTVSLSVNSKGTVLNRTDGYLHRILIQARDRGQPARTGTTEILLNIQHAGTEAPRPEDDAIVAECSTKPLIAAGCVAVVAAVLAVAAFAAYIRNRLELKRTQTVAPEHVYEAIDLQNTRLQDMNINKKMPLPPIGGQLQPNVNALLPIQRQQQPYANPLPPIGRQVQPGVNPLSPPGEPRVRNPPHHPPLPPVRRKRCGPARPPARHPRLREYSTDSSYVFENDSSETDTEVE</sequence>
<protein>
    <submittedName>
        <fullName evidence="12">FAT4 protein</fullName>
    </submittedName>
</protein>
<evidence type="ECO:0000256" key="5">
    <source>
        <dbReference type="ARBA" id="ARBA00022989"/>
    </source>
</evidence>
<dbReference type="SMART" id="SM00112">
    <property type="entry name" value="CA"/>
    <property type="match status" value="14"/>
</dbReference>
<dbReference type="GO" id="GO:0005509">
    <property type="term" value="F:calcium ion binding"/>
    <property type="evidence" value="ECO:0007669"/>
    <property type="project" value="UniProtKB-UniRule"/>
</dbReference>
<dbReference type="PANTHER" id="PTHR24026">
    <property type="entry name" value="FAT ATYPICAL CADHERIN-RELATED"/>
    <property type="match status" value="1"/>
</dbReference>
<feature type="domain" description="Cadherin" evidence="11">
    <location>
        <begin position="1427"/>
        <end position="1540"/>
    </location>
</feature>
<keyword evidence="7" id="KW-0325">Glycoprotein</keyword>
<feature type="domain" description="Cadherin" evidence="11">
    <location>
        <begin position="998"/>
        <end position="1100"/>
    </location>
</feature>
<feature type="domain" description="Cadherin" evidence="11">
    <location>
        <begin position="472"/>
        <end position="580"/>
    </location>
</feature>
<feature type="domain" description="Cadherin" evidence="11">
    <location>
        <begin position="177"/>
        <end position="260"/>
    </location>
</feature>
<feature type="domain" description="Cadherin" evidence="11">
    <location>
        <begin position="269"/>
        <end position="376"/>
    </location>
</feature>
<feature type="compositionally biased region" description="Basic residues" evidence="9">
    <location>
        <begin position="1796"/>
        <end position="1812"/>
    </location>
</feature>
<feature type="region of interest" description="Disordered" evidence="9">
    <location>
        <begin position="1757"/>
        <end position="1836"/>
    </location>
</feature>
<name>A0A8K0EYI7_BRALA</name>
<evidence type="ECO:0000313" key="12">
    <source>
        <dbReference type="EMBL" id="CAH1270772.1"/>
    </source>
</evidence>
<keyword evidence="6 10" id="KW-0472">Membrane</keyword>
<evidence type="ECO:0000256" key="3">
    <source>
        <dbReference type="ARBA" id="ARBA00022737"/>
    </source>
</evidence>
<organism evidence="12 13">
    <name type="scientific">Branchiostoma lanceolatum</name>
    <name type="common">Common lancelet</name>
    <name type="synonym">Amphioxus lanceolatum</name>
    <dbReference type="NCBI Taxonomy" id="7740"/>
    <lineage>
        <taxon>Eukaryota</taxon>
        <taxon>Metazoa</taxon>
        <taxon>Chordata</taxon>
        <taxon>Cephalochordata</taxon>
        <taxon>Leptocardii</taxon>
        <taxon>Amphioxiformes</taxon>
        <taxon>Branchiostomatidae</taxon>
        <taxon>Branchiostoma</taxon>
    </lineage>
</organism>
<keyword evidence="3" id="KW-0677">Repeat</keyword>
<feature type="domain" description="Cadherin" evidence="11">
    <location>
        <begin position="1101"/>
        <end position="1201"/>
    </location>
</feature>
<dbReference type="PRINTS" id="PR00205">
    <property type="entry name" value="CADHERIN"/>
</dbReference>
<feature type="domain" description="Cadherin" evidence="11">
    <location>
        <begin position="1336"/>
        <end position="1423"/>
    </location>
</feature>
<keyword evidence="5 10" id="KW-1133">Transmembrane helix</keyword>
<dbReference type="Proteomes" id="UP000838412">
    <property type="component" value="Chromosome 7"/>
</dbReference>
<dbReference type="GO" id="GO:0007156">
    <property type="term" value="P:homophilic cell adhesion via plasma membrane adhesion molecules"/>
    <property type="evidence" value="ECO:0007669"/>
    <property type="project" value="InterPro"/>
</dbReference>
<feature type="domain" description="Cadherin" evidence="11">
    <location>
        <begin position="1561"/>
        <end position="1659"/>
    </location>
</feature>
<dbReference type="InterPro" id="IPR002126">
    <property type="entry name" value="Cadherin-like_dom"/>
</dbReference>
<evidence type="ECO:0000256" key="9">
    <source>
        <dbReference type="SAM" id="MobiDB-lite"/>
    </source>
</evidence>
<evidence type="ECO:0000256" key="10">
    <source>
        <dbReference type="SAM" id="Phobius"/>
    </source>
</evidence>
<dbReference type="GO" id="GO:0005886">
    <property type="term" value="C:plasma membrane"/>
    <property type="evidence" value="ECO:0007669"/>
    <property type="project" value="UniProtKB-SubCell"/>
</dbReference>
<evidence type="ECO:0000256" key="4">
    <source>
        <dbReference type="ARBA" id="ARBA00022837"/>
    </source>
</evidence>
<proteinExistence type="predicted"/>
<dbReference type="Gene3D" id="2.60.40.60">
    <property type="entry name" value="Cadherins"/>
    <property type="match status" value="14"/>
</dbReference>
<keyword evidence="2 10" id="KW-0812">Transmembrane</keyword>
<feature type="domain" description="Cadherin" evidence="11">
    <location>
        <begin position="800"/>
        <end position="897"/>
    </location>
</feature>
<dbReference type="PANTHER" id="PTHR24026:SF138">
    <property type="entry name" value="PROTOCADHERIN FAT 4-LIKE"/>
    <property type="match status" value="1"/>
</dbReference>
<dbReference type="FunFam" id="2.60.40.60:FF:000532">
    <property type="entry name" value="Protein CBR-CDH-12"/>
    <property type="match status" value="1"/>
</dbReference>
<evidence type="ECO:0000256" key="2">
    <source>
        <dbReference type="ARBA" id="ARBA00022692"/>
    </source>
</evidence>
<feature type="compositionally biased region" description="Acidic residues" evidence="9">
    <location>
        <begin position="1827"/>
        <end position="1836"/>
    </location>
</feature>
<keyword evidence="4 8" id="KW-0106">Calcium</keyword>
<dbReference type="CDD" id="cd11304">
    <property type="entry name" value="Cadherin_repeat"/>
    <property type="match status" value="14"/>
</dbReference>
<evidence type="ECO:0000256" key="6">
    <source>
        <dbReference type="ARBA" id="ARBA00023136"/>
    </source>
</evidence>
<evidence type="ECO:0000256" key="1">
    <source>
        <dbReference type="ARBA" id="ARBA00004370"/>
    </source>
</evidence>
<dbReference type="Pfam" id="PF00028">
    <property type="entry name" value="Cadherin"/>
    <property type="match status" value="9"/>
</dbReference>
<feature type="domain" description="Cadherin" evidence="11">
    <location>
        <begin position="704"/>
        <end position="799"/>
    </location>
</feature>
<feature type="domain" description="Cadherin" evidence="11">
    <location>
        <begin position="1202"/>
        <end position="1316"/>
    </location>
</feature>
<dbReference type="FunFam" id="2.60.40.60:FF:000646">
    <property type="entry name" value="Uncharacterized protein"/>
    <property type="match status" value="1"/>
</dbReference>
<dbReference type="InterPro" id="IPR020894">
    <property type="entry name" value="Cadherin_CS"/>
</dbReference>
<evidence type="ECO:0000256" key="7">
    <source>
        <dbReference type="ARBA" id="ARBA00023180"/>
    </source>
</evidence>
<dbReference type="PROSITE" id="PS00232">
    <property type="entry name" value="CADHERIN_1"/>
    <property type="match status" value="6"/>
</dbReference>
<feature type="domain" description="Cadherin" evidence="11">
    <location>
        <begin position="365"/>
        <end position="471"/>
    </location>
</feature>
<feature type="domain" description="Cadherin" evidence="11">
    <location>
        <begin position="898"/>
        <end position="997"/>
    </location>
</feature>
<feature type="transmembrane region" description="Helical" evidence="10">
    <location>
        <begin position="1673"/>
        <end position="1695"/>
    </location>
</feature>
<feature type="domain" description="Cadherin" evidence="11">
    <location>
        <begin position="581"/>
        <end position="686"/>
    </location>
</feature>
<evidence type="ECO:0000313" key="13">
    <source>
        <dbReference type="Proteomes" id="UP000838412"/>
    </source>
</evidence>
<gene>
    <name evidence="12" type="primary">FAT4</name>
    <name evidence="12" type="ORF">BLAG_LOCUS22958</name>
</gene>
<dbReference type="FunFam" id="2.60.40.60:FF:000080">
    <property type="entry name" value="FAT atypical cadherin 1"/>
    <property type="match status" value="1"/>
</dbReference>
<evidence type="ECO:0000259" key="11">
    <source>
        <dbReference type="PROSITE" id="PS50268"/>
    </source>
</evidence>
<evidence type="ECO:0000256" key="8">
    <source>
        <dbReference type="PROSITE-ProRule" id="PRU00043"/>
    </source>
</evidence>
<dbReference type="PROSITE" id="PS50268">
    <property type="entry name" value="CADHERIN_2"/>
    <property type="match status" value="14"/>
</dbReference>
<keyword evidence="13" id="KW-1185">Reference proteome</keyword>